<keyword evidence="3" id="KW-1185">Reference proteome</keyword>
<sequence length="83" mass="9501">MTSAAMARHHTISLSKRSVHTHLKLDPPTLKPAYLSESINHLRTPFRSPQKMKLCSTNPHNVHGDRDICSRRGIFLFVKQTVR</sequence>
<organism evidence="2 3">
    <name type="scientific">Aspergillus fumigatus (strain CBS 144.89 / FGSC A1163 / CEA10)</name>
    <name type="common">Neosartorya fumigata</name>
    <dbReference type="NCBI Taxonomy" id="451804"/>
    <lineage>
        <taxon>Eukaryota</taxon>
        <taxon>Fungi</taxon>
        <taxon>Dikarya</taxon>
        <taxon>Ascomycota</taxon>
        <taxon>Pezizomycotina</taxon>
        <taxon>Eurotiomycetes</taxon>
        <taxon>Eurotiomycetidae</taxon>
        <taxon>Eurotiales</taxon>
        <taxon>Aspergillaceae</taxon>
        <taxon>Aspergillus</taxon>
        <taxon>Aspergillus subgen. Fumigati</taxon>
    </lineage>
</organism>
<dbReference type="HOGENOM" id="CLU_2542149_0_0_1"/>
<dbReference type="EMBL" id="DS499597">
    <property type="protein sequence ID" value="EDP51292.1"/>
    <property type="molecule type" value="Genomic_DNA"/>
</dbReference>
<evidence type="ECO:0000313" key="2">
    <source>
        <dbReference type="EMBL" id="EDP51292.1"/>
    </source>
</evidence>
<dbReference type="Proteomes" id="UP000001699">
    <property type="component" value="Unassembled WGS sequence"/>
</dbReference>
<evidence type="ECO:0000313" key="3">
    <source>
        <dbReference type="Proteomes" id="UP000001699"/>
    </source>
</evidence>
<name>B0Y351_ASPFC</name>
<gene>
    <name evidence="2" type="ORF">AFUB_052960</name>
</gene>
<protein>
    <submittedName>
        <fullName evidence="2">Uncharacterized protein</fullName>
    </submittedName>
</protein>
<evidence type="ECO:0000256" key="1">
    <source>
        <dbReference type="SAM" id="MobiDB-lite"/>
    </source>
</evidence>
<dbReference type="AlphaFoldDB" id="B0Y351"/>
<accession>B0Y351</accession>
<reference evidence="2 3" key="1">
    <citation type="journal article" date="2008" name="PLoS Genet.">
        <title>Genomic islands in the pathogenic filamentous fungus Aspergillus fumigatus.</title>
        <authorList>
            <person name="Fedorova N.D."/>
            <person name="Khaldi N."/>
            <person name="Joardar V.S."/>
            <person name="Maiti R."/>
            <person name="Amedeo P."/>
            <person name="Anderson M.J."/>
            <person name="Crabtree J."/>
            <person name="Silva J.C."/>
            <person name="Badger J.H."/>
            <person name="Albarraq A."/>
            <person name="Angiuoli S."/>
            <person name="Bussey H."/>
            <person name="Bowyer P."/>
            <person name="Cotty P.J."/>
            <person name="Dyer P.S."/>
            <person name="Egan A."/>
            <person name="Galens K."/>
            <person name="Fraser-Liggett C.M."/>
            <person name="Haas B.J."/>
            <person name="Inman J.M."/>
            <person name="Kent R."/>
            <person name="Lemieux S."/>
            <person name="Malavazi I."/>
            <person name="Orvis J."/>
            <person name="Roemer T."/>
            <person name="Ronning C.M."/>
            <person name="Sundaram J.P."/>
            <person name="Sutton G."/>
            <person name="Turner G."/>
            <person name="Venter J.C."/>
            <person name="White O.R."/>
            <person name="Whitty B.R."/>
            <person name="Youngman P."/>
            <person name="Wolfe K.H."/>
            <person name="Goldman G.H."/>
            <person name="Wortman J.R."/>
            <person name="Jiang B."/>
            <person name="Denning D.W."/>
            <person name="Nierman W.C."/>
        </authorList>
    </citation>
    <scope>NUCLEOTIDE SEQUENCE [LARGE SCALE GENOMIC DNA]</scope>
    <source>
        <strain evidence="3">CBS 144.89 / FGSC A1163 / CEA10</strain>
    </source>
</reference>
<feature type="region of interest" description="Disordered" evidence="1">
    <location>
        <begin position="1"/>
        <end position="21"/>
    </location>
</feature>
<proteinExistence type="predicted"/>
<feature type="compositionally biased region" description="Basic residues" evidence="1">
    <location>
        <begin position="7"/>
        <end position="21"/>
    </location>
</feature>